<sequence>MVFRFKLEHDQELMRELIRLKPFSAKRGTTGHVWEEVAKGVSSAIQVQLNVKQVPDRLNLLKAKFKADELSSARAIGVEEDLHAVNIRSHYNDLNGLVRDYIELERMYLDEKKAKKSAKTRKEEDLANSAAALINESKLQISQRPNYDTERSSSDERSSESETESIASLASAVPSQVSTSSRSTPKRSNAFLDEVKRQAKRHKEQIELKTRELEQHQHQFEARLQFEKQQAEERLRSEECIQAGNRELLLQCAKLFSAATARPDNPNFHSDTQ</sequence>
<dbReference type="Proteomes" id="UP000052943">
    <property type="component" value="Unassembled WGS sequence"/>
</dbReference>
<evidence type="ECO:0000313" key="3">
    <source>
        <dbReference type="EMBL" id="KUF88246.1"/>
    </source>
</evidence>
<gene>
    <name evidence="3" type="ORF">AM587_10005791</name>
</gene>
<dbReference type="EMBL" id="LNFO01001879">
    <property type="protein sequence ID" value="KUF88246.1"/>
    <property type="molecule type" value="Genomic_DNA"/>
</dbReference>
<feature type="region of interest" description="Disordered" evidence="2">
    <location>
        <begin position="137"/>
        <end position="190"/>
    </location>
</feature>
<evidence type="ECO:0000256" key="1">
    <source>
        <dbReference type="SAM" id="Coils"/>
    </source>
</evidence>
<proteinExistence type="predicted"/>
<dbReference type="OrthoDB" id="127996at2759"/>
<name>A0A0W8CW64_PHYNI</name>
<reference evidence="3 4" key="1">
    <citation type="submission" date="2015-11" db="EMBL/GenBank/DDBJ databases">
        <title>Genomes and virulence difference between two physiological races of Phytophthora nicotianae.</title>
        <authorList>
            <person name="Liu H."/>
            <person name="Ma X."/>
            <person name="Yu H."/>
            <person name="Fang D."/>
            <person name="Li Y."/>
            <person name="Wang X."/>
            <person name="Wang W."/>
            <person name="Dong Y."/>
            <person name="Xiao B."/>
        </authorList>
    </citation>
    <scope>NUCLEOTIDE SEQUENCE [LARGE SCALE GENOMIC DNA]</scope>
    <source>
        <strain evidence="4">race 0</strain>
    </source>
</reference>
<comment type="caution">
    <text evidence="3">The sequence shown here is derived from an EMBL/GenBank/DDBJ whole genome shotgun (WGS) entry which is preliminary data.</text>
</comment>
<dbReference type="AlphaFoldDB" id="A0A0W8CW64"/>
<accession>A0A0W8CW64</accession>
<feature type="compositionally biased region" description="Polar residues" evidence="2">
    <location>
        <begin position="137"/>
        <end position="146"/>
    </location>
</feature>
<feature type="coiled-coil region" evidence="1">
    <location>
        <begin position="192"/>
        <end position="219"/>
    </location>
</feature>
<organism evidence="3 4">
    <name type="scientific">Phytophthora nicotianae</name>
    <name type="common">Potato buckeye rot agent</name>
    <name type="synonym">Phytophthora parasitica</name>
    <dbReference type="NCBI Taxonomy" id="4792"/>
    <lineage>
        <taxon>Eukaryota</taxon>
        <taxon>Sar</taxon>
        <taxon>Stramenopiles</taxon>
        <taxon>Oomycota</taxon>
        <taxon>Peronosporomycetes</taxon>
        <taxon>Peronosporales</taxon>
        <taxon>Peronosporaceae</taxon>
        <taxon>Phytophthora</taxon>
    </lineage>
</organism>
<evidence type="ECO:0000256" key="2">
    <source>
        <dbReference type="SAM" id="MobiDB-lite"/>
    </source>
</evidence>
<protein>
    <submittedName>
        <fullName evidence="3">Uncharacterized protein</fullName>
    </submittedName>
</protein>
<feature type="compositionally biased region" description="Basic and acidic residues" evidence="2">
    <location>
        <begin position="147"/>
        <end position="160"/>
    </location>
</feature>
<evidence type="ECO:0000313" key="4">
    <source>
        <dbReference type="Proteomes" id="UP000052943"/>
    </source>
</evidence>
<keyword evidence="1" id="KW-0175">Coiled coil</keyword>
<feature type="compositionally biased region" description="Polar residues" evidence="2">
    <location>
        <begin position="173"/>
        <end position="187"/>
    </location>
</feature>